<comment type="caution">
    <text evidence="1">The sequence shown here is derived from an EMBL/GenBank/DDBJ whole genome shotgun (WGS) entry which is preliminary data.</text>
</comment>
<dbReference type="SUPFAM" id="SSF117839">
    <property type="entry name" value="WWE domain"/>
    <property type="match status" value="1"/>
</dbReference>
<dbReference type="OrthoDB" id="2202500at2759"/>
<organism evidence="1 2">
    <name type="scientific">Mucor saturninus</name>
    <dbReference type="NCBI Taxonomy" id="64648"/>
    <lineage>
        <taxon>Eukaryota</taxon>
        <taxon>Fungi</taxon>
        <taxon>Fungi incertae sedis</taxon>
        <taxon>Mucoromycota</taxon>
        <taxon>Mucoromycotina</taxon>
        <taxon>Mucoromycetes</taxon>
        <taxon>Mucorales</taxon>
        <taxon>Mucorineae</taxon>
        <taxon>Mucoraceae</taxon>
        <taxon>Mucor</taxon>
    </lineage>
</organism>
<dbReference type="EMBL" id="JAEPRD010000140">
    <property type="protein sequence ID" value="KAG2196754.1"/>
    <property type="molecule type" value="Genomic_DNA"/>
</dbReference>
<evidence type="ECO:0000313" key="2">
    <source>
        <dbReference type="Proteomes" id="UP000603453"/>
    </source>
</evidence>
<sequence>MATVQWIYANGSEWVSLDITAQQQIEQLWVHHSSAWINCRTFPGGAYVDFDVMEIKFQDYGYAIARRC</sequence>
<evidence type="ECO:0000313" key="1">
    <source>
        <dbReference type="EMBL" id="KAG2196754.1"/>
    </source>
</evidence>
<proteinExistence type="predicted"/>
<evidence type="ECO:0008006" key="3">
    <source>
        <dbReference type="Google" id="ProtNLM"/>
    </source>
</evidence>
<dbReference type="Proteomes" id="UP000603453">
    <property type="component" value="Unassembled WGS sequence"/>
</dbReference>
<name>A0A8H7QQ60_9FUNG</name>
<reference evidence="1" key="1">
    <citation type="submission" date="2020-12" db="EMBL/GenBank/DDBJ databases">
        <title>Metabolic potential, ecology and presence of endohyphal bacteria is reflected in genomic diversity of Mucoromycotina.</title>
        <authorList>
            <person name="Muszewska A."/>
            <person name="Okrasinska A."/>
            <person name="Steczkiewicz K."/>
            <person name="Drgas O."/>
            <person name="Orlowska M."/>
            <person name="Perlinska-Lenart U."/>
            <person name="Aleksandrzak-Piekarczyk T."/>
            <person name="Szatraj K."/>
            <person name="Zielenkiewicz U."/>
            <person name="Pilsyk S."/>
            <person name="Malc E."/>
            <person name="Mieczkowski P."/>
            <person name="Kruszewska J.S."/>
            <person name="Biernat P."/>
            <person name="Pawlowska J."/>
        </authorList>
    </citation>
    <scope>NUCLEOTIDE SEQUENCE</scope>
    <source>
        <strain evidence="1">WA0000017839</strain>
    </source>
</reference>
<protein>
    <recommendedName>
        <fullName evidence="3">WWE domain-containing protein</fullName>
    </recommendedName>
</protein>
<keyword evidence="2" id="KW-1185">Reference proteome</keyword>
<gene>
    <name evidence="1" type="ORF">INT47_009645</name>
</gene>
<dbReference type="InterPro" id="IPR037197">
    <property type="entry name" value="WWE_dom_sf"/>
</dbReference>
<dbReference type="AlphaFoldDB" id="A0A8H7QQ60"/>
<accession>A0A8H7QQ60</accession>